<keyword evidence="2" id="KW-1133">Transmembrane helix</keyword>
<feature type="chain" id="PRO_5040366445" description="Domain of unknown function DX domain-containing protein" evidence="3">
    <location>
        <begin position="21"/>
        <end position="825"/>
    </location>
</feature>
<dbReference type="PANTHER" id="PTHR36157">
    <property type="entry name" value="PROTEIN CBG12671-RELATED"/>
    <property type="match status" value="1"/>
</dbReference>
<feature type="signal peptide" evidence="3">
    <location>
        <begin position="1"/>
        <end position="20"/>
    </location>
</feature>
<evidence type="ECO:0000256" key="3">
    <source>
        <dbReference type="SAM" id="SignalP"/>
    </source>
</evidence>
<sequence>MLRFSAIFVILLIQNHVVSSAPMCPIGDINPASCTENELMYLSEGQDICCPNHTPCTDTGMIATFFSQMKNEEILYATKIKDVKLALPNHDFKGYVEQKTGDDGRIFICPKPVNYLHYEIKHFKPADSIHATYLPTKNSDGKYKTCVINGDCEKGQYCGHATNFATNHNFAGKCQTDNKYCHGVRSCTASNPCVIDEQKWLHVEPTVKFCYYKPVPGPQSNEKMTNIQLQIRAHGSGFNICDADADCKLGDEIGYCFKGDLDQNGQKWTQYQEDGDKNEKKPGFRVHKSGVCAEAKPISFTLYQRFQKLSNTEKLGDAGLKFMAVDWAAKNYLYRDEMKKCAANSECGGDEFCDHIFHPNEQPPQSGFDKHNKFCFKKPGQPTAATSPINFTAPANLVGLVPCDTTADCRQHGTDGLSFCQDLGEKKWRFPRFADGKVTQYQGLCLEGEICAQPNRFGETFKWKSGGVPPTYSCTKNSECKDGGNTKDTENEKEVFEDVCMVSKPFNSLSACCYRQTMRCPGQNSKVIFPDKRCGKTPSTAAKIDAFIECYGDRDALLSASSATRDKWCDLRSNQCCQDSSPDAFCPDAQVPLYAEPECKGYDVAKVGSGICEQQNAPSIANGKVVKPEFSYITSQPCTPGSLPSQFSAGYCDPKSKKIVIIGLKSPKGIPLKKSPETPKLCQKDTDCSSDNSILCLRENSKDPEAYCYLDPLNEPAKKEEESMTTTIIIIVVIVILIIALAGIGGVLLYLKKKNKKKDGKKGKGKDKKGNEKDKKKEGKNDKKGGKKGKKGGGKGSKSKTKSKTPETGSKETGTVTDETGGAGV</sequence>
<feature type="region of interest" description="Disordered" evidence="1">
    <location>
        <begin position="757"/>
        <end position="825"/>
    </location>
</feature>
<protein>
    <recommendedName>
        <fullName evidence="4">Domain of unknown function DX domain-containing protein</fullName>
    </recommendedName>
</protein>
<feature type="transmembrane region" description="Helical" evidence="2">
    <location>
        <begin position="728"/>
        <end position="751"/>
    </location>
</feature>
<evidence type="ECO:0000259" key="4">
    <source>
        <dbReference type="Pfam" id="PF01666"/>
    </source>
</evidence>
<feature type="compositionally biased region" description="Basic and acidic residues" evidence="1">
    <location>
        <begin position="768"/>
        <end position="784"/>
    </location>
</feature>
<dbReference type="AlphaFoldDB" id="A0A9P1MUD2"/>
<feature type="compositionally biased region" description="Basic residues" evidence="1">
    <location>
        <begin position="785"/>
        <end position="803"/>
    </location>
</feature>
<evidence type="ECO:0000313" key="6">
    <source>
        <dbReference type="Proteomes" id="UP001152747"/>
    </source>
</evidence>
<evidence type="ECO:0000313" key="5">
    <source>
        <dbReference type="EMBL" id="CAI5440032.1"/>
    </source>
</evidence>
<name>A0A9P1MUD2_9PELO</name>
<keyword evidence="2" id="KW-0472">Membrane</keyword>
<keyword evidence="3" id="KW-0732">Signal</keyword>
<comment type="caution">
    <text evidence="5">The sequence shown here is derived from an EMBL/GenBank/DDBJ whole genome shotgun (WGS) entry which is preliminary data.</text>
</comment>
<reference evidence="5" key="1">
    <citation type="submission" date="2022-11" db="EMBL/GenBank/DDBJ databases">
        <authorList>
            <person name="Kikuchi T."/>
        </authorList>
    </citation>
    <scope>NUCLEOTIDE SEQUENCE</scope>
    <source>
        <strain evidence="5">PS1010</strain>
    </source>
</reference>
<accession>A0A9P1MUD2</accession>
<gene>
    <name evidence="5" type="ORF">CAMP_LOCUS2669</name>
</gene>
<dbReference type="InterPro" id="IPR002593">
    <property type="entry name" value="DX"/>
</dbReference>
<dbReference type="EMBL" id="CANHGI010000001">
    <property type="protein sequence ID" value="CAI5440032.1"/>
    <property type="molecule type" value="Genomic_DNA"/>
</dbReference>
<feature type="domain" description="Domain of unknown function DX" evidence="4">
    <location>
        <begin position="632"/>
        <end position="712"/>
    </location>
</feature>
<dbReference type="Proteomes" id="UP001152747">
    <property type="component" value="Unassembled WGS sequence"/>
</dbReference>
<keyword evidence="2" id="KW-0812">Transmembrane</keyword>
<dbReference type="Pfam" id="PF01666">
    <property type="entry name" value="DX"/>
    <property type="match status" value="1"/>
</dbReference>
<evidence type="ECO:0000256" key="1">
    <source>
        <dbReference type="SAM" id="MobiDB-lite"/>
    </source>
</evidence>
<feature type="compositionally biased region" description="Basic residues" evidence="1">
    <location>
        <begin position="757"/>
        <end position="767"/>
    </location>
</feature>
<proteinExistence type="predicted"/>
<keyword evidence="6" id="KW-1185">Reference proteome</keyword>
<evidence type="ECO:0000256" key="2">
    <source>
        <dbReference type="SAM" id="Phobius"/>
    </source>
</evidence>
<organism evidence="5 6">
    <name type="scientific">Caenorhabditis angaria</name>
    <dbReference type="NCBI Taxonomy" id="860376"/>
    <lineage>
        <taxon>Eukaryota</taxon>
        <taxon>Metazoa</taxon>
        <taxon>Ecdysozoa</taxon>
        <taxon>Nematoda</taxon>
        <taxon>Chromadorea</taxon>
        <taxon>Rhabditida</taxon>
        <taxon>Rhabditina</taxon>
        <taxon>Rhabditomorpha</taxon>
        <taxon>Rhabditoidea</taxon>
        <taxon>Rhabditidae</taxon>
        <taxon>Peloderinae</taxon>
        <taxon>Caenorhabditis</taxon>
    </lineage>
</organism>